<gene>
    <name evidence="2" type="ORF">EV650_1384</name>
</gene>
<dbReference type="SUPFAM" id="SSF47413">
    <property type="entry name" value="lambda repressor-like DNA-binding domains"/>
    <property type="match status" value="1"/>
</dbReference>
<dbReference type="AlphaFoldDB" id="A0A4R7ZWR0"/>
<evidence type="ECO:0000313" key="3">
    <source>
        <dbReference type="Proteomes" id="UP000295447"/>
    </source>
</evidence>
<dbReference type="InterPro" id="IPR010982">
    <property type="entry name" value="Lambda_DNA-bd_dom_sf"/>
</dbReference>
<dbReference type="Proteomes" id="UP000295447">
    <property type="component" value="Unassembled WGS sequence"/>
</dbReference>
<proteinExistence type="predicted"/>
<sequence length="288" mass="32537">MAGQGVVGPTALRMMLGSHLRELRERAGVTRTDAGWAIRASESKISRLELGRVGFKERDVLDLLTLYGVNEARERDRLLDLAREANHPGWWHRYGDVTPDWFNAYLGLEGTAELIRTYETQVVPGLLQTADYVRAVARLDPAREPTDAEIERIVALRSRRQRVLDRDPPLKFWAVIEESVLHRPIGGRDVLRHQLEALRQAVTRPNVTIQIIPLDGAGHASTGAFTLLRFPQRDLPDTVYVEHLTSALYLDKRDDVEAYTQALDILASSSPSPQQTEHELTRLLDQLT</sequence>
<keyword evidence="3" id="KW-1185">Reference proteome</keyword>
<dbReference type="Gene3D" id="1.10.260.40">
    <property type="entry name" value="lambda repressor-like DNA-binding domains"/>
    <property type="match status" value="1"/>
</dbReference>
<name>A0A4R7ZWR0_9ACTN</name>
<evidence type="ECO:0000259" key="1">
    <source>
        <dbReference type="Pfam" id="PF19054"/>
    </source>
</evidence>
<dbReference type="CDD" id="cd00093">
    <property type="entry name" value="HTH_XRE"/>
    <property type="match status" value="1"/>
</dbReference>
<feature type="domain" description="DUF5753" evidence="1">
    <location>
        <begin position="103"/>
        <end position="281"/>
    </location>
</feature>
<dbReference type="EMBL" id="SODF01000001">
    <property type="protein sequence ID" value="TDW22547.1"/>
    <property type="molecule type" value="Genomic_DNA"/>
</dbReference>
<dbReference type="Pfam" id="PF13560">
    <property type="entry name" value="HTH_31"/>
    <property type="match status" value="1"/>
</dbReference>
<accession>A0A4R7ZWR0</accession>
<dbReference type="Pfam" id="PF19054">
    <property type="entry name" value="DUF5753"/>
    <property type="match status" value="1"/>
</dbReference>
<organism evidence="2 3">
    <name type="scientific">Kribbella kalugense</name>
    <dbReference type="NCBI Taxonomy" id="2512221"/>
    <lineage>
        <taxon>Bacteria</taxon>
        <taxon>Bacillati</taxon>
        <taxon>Actinomycetota</taxon>
        <taxon>Actinomycetes</taxon>
        <taxon>Propionibacteriales</taxon>
        <taxon>Kribbellaceae</taxon>
        <taxon>Kribbella</taxon>
    </lineage>
</organism>
<protein>
    <submittedName>
        <fullName evidence="2">Helix-turn-helix protein</fullName>
    </submittedName>
</protein>
<dbReference type="InterPro" id="IPR043917">
    <property type="entry name" value="DUF5753"/>
</dbReference>
<dbReference type="InterPro" id="IPR001387">
    <property type="entry name" value="Cro/C1-type_HTH"/>
</dbReference>
<dbReference type="GO" id="GO:0003677">
    <property type="term" value="F:DNA binding"/>
    <property type="evidence" value="ECO:0007669"/>
    <property type="project" value="InterPro"/>
</dbReference>
<reference evidence="2 3" key="1">
    <citation type="submission" date="2019-03" db="EMBL/GenBank/DDBJ databases">
        <title>Genomic Encyclopedia of Type Strains, Phase III (KMG-III): the genomes of soil and plant-associated and newly described type strains.</title>
        <authorList>
            <person name="Whitman W."/>
        </authorList>
    </citation>
    <scope>NUCLEOTIDE SEQUENCE [LARGE SCALE GENOMIC DNA]</scope>
    <source>
        <strain evidence="2 3">VKM Ac-2570</strain>
    </source>
</reference>
<comment type="caution">
    <text evidence="2">The sequence shown here is derived from an EMBL/GenBank/DDBJ whole genome shotgun (WGS) entry which is preliminary data.</text>
</comment>
<evidence type="ECO:0000313" key="2">
    <source>
        <dbReference type="EMBL" id="TDW22547.1"/>
    </source>
</evidence>
<dbReference type="RefSeq" id="WP_238174057.1">
    <property type="nucleotide sequence ID" value="NZ_SODF01000001.1"/>
</dbReference>